<protein>
    <submittedName>
        <fullName evidence="1">4122_t:CDS:1</fullName>
    </submittedName>
</protein>
<organism evidence="1 2">
    <name type="scientific">Gigaspora margarita</name>
    <dbReference type="NCBI Taxonomy" id="4874"/>
    <lineage>
        <taxon>Eukaryota</taxon>
        <taxon>Fungi</taxon>
        <taxon>Fungi incertae sedis</taxon>
        <taxon>Mucoromycota</taxon>
        <taxon>Glomeromycotina</taxon>
        <taxon>Glomeromycetes</taxon>
        <taxon>Diversisporales</taxon>
        <taxon>Gigasporaceae</taxon>
        <taxon>Gigaspora</taxon>
    </lineage>
</organism>
<feature type="non-terminal residue" evidence="1">
    <location>
        <position position="1"/>
    </location>
</feature>
<reference evidence="1 2" key="1">
    <citation type="submission" date="2021-06" db="EMBL/GenBank/DDBJ databases">
        <authorList>
            <person name="Kallberg Y."/>
            <person name="Tangrot J."/>
            <person name="Rosling A."/>
        </authorList>
    </citation>
    <scope>NUCLEOTIDE SEQUENCE [LARGE SCALE GENOMIC DNA]</scope>
    <source>
        <strain evidence="1 2">120-4 pot B 10/14</strain>
    </source>
</reference>
<keyword evidence="2" id="KW-1185">Reference proteome</keyword>
<evidence type="ECO:0000313" key="1">
    <source>
        <dbReference type="EMBL" id="CAG8730520.1"/>
    </source>
</evidence>
<sequence length="140" mass="16402">ASNEKCTMEKAILNQRPKKRENVKWSTNYTGFKSVRKLVVKCLLIILHSSDCENSKDITNNSKEKVVKYDLEIIKYFDNKNIVFLKDKIFQDGKLDANSKELQSNRSDKFNKNKIVVNNKIEQDIFDYDSIDLVTDFIKE</sequence>
<comment type="caution">
    <text evidence="1">The sequence shown here is derived from an EMBL/GenBank/DDBJ whole genome shotgun (WGS) entry which is preliminary data.</text>
</comment>
<accession>A0ABN7V4N9</accession>
<gene>
    <name evidence="1" type="ORF">GMARGA_LOCUS14354</name>
</gene>
<proteinExistence type="predicted"/>
<dbReference type="EMBL" id="CAJVQB010009475">
    <property type="protein sequence ID" value="CAG8730520.1"/>
    <property type="molecule type" value="Genomic_DNA"/>
</dbReference>
<dbReference type="Proteomes" id="UP000789901">
    <property type="component" value="Unassembled WGS sequence"/>
</dbReference>
<evidence type="ECO:0000313" key="2">
    <source>
        <dbReference type="Proteomes" id="UP000789901"/>
    </source>
</evidence>
<name>A0ABN7V4N9_GIGMA</name>